<feature type="transmembrane region" description="Helical" evidence="1">
    <location>
        <begin position="106"/>
        <end position="130"/>
    </location>
</feature>
<proteinExistence type="predicted"/>
<dbReference type="Gene3D" id="1.20.1530.20">
    <property type="match status" value="1"/>
</dbReference>
<accession>A0A0P0Z3T2</accession>
<feature type="transmembrane region" description="Helical" evidence="1">
    <location>
        <begin position="207"/>
        <end position="229"/>
    </location>
</feature>
<dbReference type="Pfam" id="PF13593">
    <property type="entry name" value="SBF_like"/>
    <property type="match status" value="1"/>
</dbReference>
<dbReference type="InterPro" id="IPR016833">
    <property type="entry name" value="Put_Na-Bile_cotransptr"/>
</dbReference>
<reference evidence="2" key="1">
    <citation type="journal article" date="2015" name="Proc. Natl. Acad. Sci. U.S.A.">
        <title>Bacterial clade with the ribosomal RNA operon on a small plasmid rather than the chromosome.</title>
        <authorList>
            <person name="Anda M."/>
            <person name="Ohtsubo Y."/>
            <person name="Okubo T."/>
            <person name="Sugawara M."/>
            <person name="Nagata Y."/>
            <person name="Tsuda M."/>
            <person name="Minamisawa K."/>
            <person name="Mitsui H."/>
        </authorList>
    </citation>
    <scope>NUCLEOTIDE SEQUENCE</scope>
    <source>
        <strain evidence="2">JCM 14755</strain>
    </source>
</reference>
<dbReference type="GO" id="GO:0005886">
    <property type="term" value="C:plasma membrane"/>
    <property type="evidence" value="ECO:0007669"/>
    <property type="project" value="TreeGrafter"/>
</dbReference>
<dbReference type="EMBL" id="LC066377">
    <property type="protein sequence ID" value="BAT28654.1"/>
    <property type="molecule type" value="Genomic_DNA"/>
</dbReference>
<feature type="transmembrane region" description="Helical" evidence="1">
    <location>
        <begin position="172"/>
        <end position="195"/>
    </location>
</feature>
<feature type="transmembrane region" description="Helical" evidence="1">
    <location>
        <begin position="235"/>
        <end position="255"/>
    </location>
</feature>
<dbReference type="PANTHER" id="PTHR18640">
    <property type="entry name" value="SOLUTE CARRIER FAMILY 10 MEMBER 7"/>
    <property type="match status" value="1"/>
</dbReference>
<keyword evidence="1" id="KW-1133">Transmembrane helix</keyword>
<evidence type="ECO:0000256" key="1">
    <source>
        <dbReference type="SAM" id="Phobius"/>
    </source>
</evidence>
<evidence type="ECO:0000313" key="2">
    <source>
        <dbReference type="EMBL" id="BAT28654.1"/>
    </source>
</evidence>
<protein>
    <submittedName>
        <fullName evidence="2">Sodium/bile acid symporter family protein</fullName>
    </submittedName>
</protein>
<feature type="transmembrane region" description="Helical" evidence="1">
    <location>
        <begin position="142"/>
        <end position="166"/>
    </location>
</feature>
<dbReference type="AlphaFoldDB" id="A0A0P0Z3T2"/>
<dbReference type="PANTHER" id="PTHR18640:SF5">
    <property type="entry name" value="SODIUM_BILE ACID COTRANSPORTER 7"/>
    <property type="match status" value="1"/>
</dbReference>
<name>A0A0P0Z3T2_9HYPH</name>
<dbReference type="InterPro" id="IPR038770">
    <property type="entry name" value="Na+/solute_symporter_sf"/>
</dbReference>
<dbReference type="PIRSF" id="PIRSF026166">
    <property type="entry name" value="UCP026166"/>
    <property type="match status" value="1"/>
</dbReference>
<keyword evidence="1" id="KW-0472">Membrane</keyword>
<feature type="transmembrane region" description="Helical" evidence="1">
    <location>
        <begin position="267"/>
        <end position="288"/>
    </location>
</feature>
<feature type="transmembrane region" description="Helical" evidence="1">
    <location>
        <begin position="42"/>
        <end position="62"/>
    </location>
</feature>
<keyword evidence="1" id="KW-0812">Transmembrane</keyword>
<organism evidence="2">
    <name type="scientific">Aureimonas frigidaquae</name>
    <dbReference type="NCBI Taxonomy" id="424757"/>
    <lineage>
        <taxon>Bacteria</taxon>
        <taxon>Pseudomonadati</taxon>
        <taxon>Pseudomonadota</taxon>
        <taxon>Alphaproteobacteria</taxon>
        <taxon>Hyphomicrobiales</taxon>
        <taxon>Aurantimonadaceae</taxon>
        <taxon>Aureimonas</taxon>
    </lineage>
</organism>
<sequence>MLRTVLSRLPIDRQMLLLLAAVAIAAILPVRGQAAALFEWVVYAAIALLFFLYGARLSPSAVWQGLLHWRLQGLVFLFTFAFFPLLGLLASHLLGPVLPPQLVAGVLFLTLLPSTVQSSIAFTSIAGGNVPAALTSASLSNLVGVLITPILVMLLMQSGGGSVFAFDQIEKIALQILAPFLAGQIARPLIGAFLARHKRITGFVDRGSILLVVYAAFSEGMNAGVWSQIGLGDLAIVVLASIVMLTIVLLATTWTSRACGFAHADEIAITFCGSKKSLASGIPIAGILAPGPGLAMLVLPLMLFHQIQLLACAWLAQRYARQTSVLAEAGAVAPVPPAQPAGNP</sequence>
<feature type="transmembrane region" description="Helical" evidence="1">
    <location>
        <begin position="74"/>
        <end position="94"/>
    </location>
</feature>
<dbReference type="OrthoDB" id="9792271at2"/>